<comment type="caution">
    <text evidence="2">The sequence shown here is derived from an EMBL/GenBank/DDBJ whole genome shotgun (WGS) entry which is preliminary data.</text>
</comment>
<feature type="compositionally biased region" description="Basic and acidic residues" evidence="1">
    <location>
        <begin position="13"/>
        <end position="24"/>
    </location>
</feature>
<keyword evidence="3" id="KW-1185">Reference proteome</keyword>
<dbReference type="AlphaFoldDB" id="A0A2I1GTG0"/>
<name>A0A2I1GTG0_9GLOM</name>
<dbReference type="EMBL" id="LLXI01000802">
    <property type="protein sequence ID" value="PKY49938.1"/>
    <property type="molecule type" value="Genomic_DNA"/>
</dbReference>
<proteinExistence type="predicted"/>
<sequence length="60" mass="6950">MAISERTTLMTESYEKSSPRHLENSDTDDDRSHKRQRGQQNEDEIHQPATPKNKHNSSLS</sequence>
<gene>
    <name evidence="2" type="ORF">RhiirA4_466121</name>
</gene>
<evidence type="ECO:0000313" key="3">
    <source>
        <dbReference type="Proteomes" id="UP000234323"/>
    </source>
</evidence>
<accession>A0A2I1GTG0</accession>
<evidence type="ECO:0000256" key="1">
    <source>
        <dbReference type="SAM" id="MobiDB-lite"/>
    </source>
</evidence>
<feature type="region of interest" description="Disordered" evidence="1">
    <location>
        <begin position="1"/>
        <end position="60"/>
    </location>
</feature>
<dbReference type="Proteomes" id="UP000234323">
    <property type="component" value="Unassembled WGS sequence"/>
</dbReference>
<feature type="compositionally biased region" description="Polar residues" evidence="1">
    <location>
        <begin position="1"/>
        <end position="11"/>
    </location>
</feature>
<evidence type="ECO:0000313" key="2">
    <source>
        <dbReference type="EMBL" id="PKY49938.1"/>
    </source>
</evidence>
<organism evidence="2 3">
    <name type="scientific">Rhizophagus irregularis</name>
    <dbReference type="NCBI Taxonomy" id="588596"/>
    <lineage>
        <taxon>Eukaryota</taxon>
        <taxon>Fungi</taxon>
        <taxon>Fungi incertae sedis</taxon>
        <taxon>Mucoromycota</taxon>
        <taxon>Glomeromycotina</taxon>
        <taxon>Glomeromycetes</taxon>
        <taxon>Glomerales</taxon>
        <taxon>Glomeraceae</taxon>
        <taxon>Rhizophagus</taxon>
    </lineage>
</organism>
<reference evidence="2 3" key="1">
    <citation type="submission" date="2015-10" db="EMBL/GenBank/DDBJ databases">
        <title>Genome analyses suggest a sexual origin of heterokaryosis in a supposedly ancient asexual fungus.</title>
        <authorList>
            <person name="Ropars J."/>
            <person name="Sedzielewska K."/>
            <person name="Noel J."/>
            <person name="Charron P."/>
            <person name="Farinelli L."/>
            <person name="Marton T."/>
            <person name="Kruger M."/>
            <person name="Pelin A."/>
            <person name="Brachmann A."/>
            <person name="Corradi N."/>
        </authorList>
    </citation>
    <scope>NUCLEOTIDE SEQUENCE [LARGE SCALE GENOMIC DNA]</scope>
    <source>
        <strain evidence="2 3">A4</strain>
    </source>
</reference>
<protein>
    <submittedName>
        <fullName evidence="2">Uncharacterized protein</fullName>
    </submittedName>
</protein>